<dbReference type="Proteomes" id="UP000028488">
    <property type="component" value="Chromosome"/>
</dbReference>
<dbReference type="AlphaFoldDB" id="A0A076EUM2"/>
<dbReference type="Pfam" id="PF00501">
    <property type="entry name" value="AMP-binding"/>
    <property type="match status" value="1"/>
</dbReference>
<dbReference type="Pfam" id="PF13193">
    <property type="entry name" value="AMP-binding_C"/>
    <property type="match status" value="1"/>
</dbReference>
<dbReference type="SUPFAM" id="SSF56801">
    <property type="entry name" value="Acetyl-CoA synthetase-like"/>
    <property type="match status" value="1"/>
</dbReference>
<feature type="domain" description="AMP-binding enzyme C-terminal" evidence="2">
    <location>
        <begin position="429"/>
        <end position="505"/>
    </location>
</feature>
<dbReference type="InterPro" id="IPR045851">
    <property type="entry name" value="AMP-bd_C_sf"/>
</dbReference>
<evidence type="ECO:0000313" key="3">
    <source>
        <dbReference type="EMBL" id="AII08973.1"/>
    </source>
</evidence>
<dbReference type="GO" id="GO:0005737">
    <property type="term" value="C:cytoplasm"/>
    <property type="evidence" value="ECO:0007669"/>
    <property type="project" value="TreeGrafter"/>
</dbReference>
<dbReference type="InterPro" id="IPR000873">
    <property type="entry name" value="AMP-dep_synth/lig_dom"/>
</dbReference>
<dbReference type="InterPro" id="IPR020845">
    <property type="entry name" value="AMP-binding_CS"/>
</dbReference>
<dbReference type="PANTHER" id="PTHR45527">
    <property type="entry name" value="NONRIBOSOMAL PEPTIDE SYNTHETASE"/>
    <property type="match status" value="1"/>
</dbReference>
<dbReference type="InterPro" id="IPR010071">
    <property type="entry name" value="AA_adenyl_dom"/>
</dbReference>
<dbReference type="GO" id="GO:0044550">
    <property type="term" value="P:secondary metabolite biosynthetic process"/>
    <property type="evidence" value="ECO:0007669"/>
    <property type="project" value="TreeGrafter"/>
</dbReference>
<dbReference type="NCBIfam" id="TIGR01733">
    <property type="entry name" value="AA-adenyl-dom"/>
    <property type="match status" value="1"/>
</dbReference>
<dbReference type="RefSeq" id="WP_128641495.1">
    <property type="nucleotide sequence ID" value="NZ_CP008947.1"/>
</dbReference>
<dbReference type="Gene3D" id="3.40.50.980">
    <property type="match status" value="2"/>
</dbReference>
<evidence type="ECO:0000313" key="4">
    <source>
        <dbReference type="Proteomes" id="UP000028488"/>
    </source>
</evidence>
<dbReference type="PROSITE" id="PS00455">
    <property type="entry name" value="AMP_BINDING"/>
    <property type="match status" value="1"/>
</dbReference>
<feature type="domain" description="AMP-dependent synthetase/ligase" evidence="1">
    <location>
        <begin position="16"/>
        <end position="368"/>
    </location>
</feature>
<dbReference type="Gene3D" id="2.30.38.10">
    <property type="entry name" value="Luciferase, Domain 3"/>
    <property type="match status" value="1"/>
</dbReference>
<protein>
    <submittedName>
        <fullName evidence="3">Peptide synthetase</fullName>
    </submittedName>
</protein>
<dbReference type="Gene3D" id="3.30.300.30">
    <property type="match status" value="1"/>
</dbReference>
<dbReference type="eggNOG" id="COG1020">
    <property type="taxonomic scope" value="Bacteria"/>
</dbReference>
<dbReference type="InterPro" id="IPR025110">
    <property type="entry name" value="AMP-bd_C"/>
</dbReference>
<proteinExistence type="predicted"/>
<dbReference type="PANTHER" id="PTHR45527:SF1">
    <property type="entry name" value="FATTY ACID SYNTHASE"/>
    <property type="match status" value="1"/>
</dbReference>
<organism evidence="3 4">
    <name type="scientific">Rhodococcus opacus</name>
    <name type="common">Nocardia opaca</name>
    <dbReference type="NCBI Taxonomy" id="37919"/>
    <lineage>
        <taxon>Bacteria</taxon>
        <taxon>Bacillati</taxon>
        <taxon>Actinomycetota</taxon>
        <taxon>Actinomycetes</taxon>
        <taxon>Mycobacteriales</taxon>
        <taxon>Nocardiaceae</taxon>
        <taxon>Rhodococcus</taxon>
    </lineage>
</organism>
<reference evidence="3 4" key="1">
    <citation type="submission" date="2014-07" db="EMBL/GenBank/DDBJ databases">
        <title>Genome Sequence of Rhodococcus opacus Strain R7, a Biodegrader of Mono- and Polycyclic Aromatic Hydrocarbons.</title>
        <authorList>
            <person name="Di Gennaro P."/>
            <person name="Zampolli J."/>
            <person name="Presti I."/>
            <person name="Cappelletti M."/>
            <person name="D'Ursi P."/>
            <person name="Orro A."/>
            <person name="Mezzelani A."/>
            <person name="Milanesi L."/>
        </authorList>
    </citation>
    <scope>NUCLEOTIDE SEQUENCE [LARGE SCALE GENOMIC DNA]</scope>
    <source>
        <strain evidence="3 4">R7</strain>
    </source>
</reference>
<sequence length="523" mass="55081">MTDVVANGGVMSGILRQCARVPDRIAIVVGDRTLTYRELDSASEALARQLAALGVRPGRVVLIHQRQSVETVVGMIAALRLGAAWCVIEPGHPVGQLRALLGDVDCGAIVFGSADPKTSPESVRELARSAGGRVPALHDRDADHPPVAERADLPEDVPAGTAAYVITTSGSTGVPKAVVASRANLASMVDGRNYDFDDGDLVTFSAFRLTWDGSLLKTLWALCTGGTSVLPDARELMDAEAVAALARTWRTTHLVATPSFYRLLLPHLTPLRERLRLVTLAGEALPGTLVEQHRAVLPGVPLSNEYGPTETTVSCLAHPVRDVPASIAPIGRPLGASTAYVLDAKLVEVPYGAVGDLYIGGPQISEGYASRPAATAARFVADPFAARPGARMYHTGDLARVDPHGDIEFRGRFDGQVKVRGARVERHAVEAVLESHPAIHQAVVLATADEHGETVLTAFWVPAAAATVLPTPRDLIAHCAERLVAQAVPDRFLALGALPLAPSSKVDEAALRRLLPSGGGGVA</sequence>
<accession>A0A076EUM2</accession>
<evidence type="ECO:0000259" key="2">
    <source>
        <dbReference type="Pfam" id="PF13193"/>
    </source>
</evidence>
<dbReference type="GO" id="GO:0031177">
    <property type="term" value="F:phosphopantetheine binding"/>
    <property type="evidence" value="ECO:0007669"/>
    <property type="project" value="TreeGrafter"/>
</dbReference>
<dbReference type="CDD" id="cd05930">
    <property type="entry name" value="A_NRPS"/>
    <property type="match status" value="1"/>
</dbReference>
<dbReference type="EMBL" id="CP008947">
    <property type="protein sequence ID" value="AII08973.1"/>
    <property type="molecule type" value="Genomic_DNA"/>
</dbReference>
<gene>
    <name evidence="3" type="ORF">EP51_31830</name>
</gene>
<dbReference type="GO" id="GO:0043041">
    <property type="term" value="P:amino acid activation for nonribosomal peptide biosynthetic process"/>
    <property type="evidence" value="ECO:0007669"/>
    <property type="project" value="TreeGrafter"/>
</dbReference>
<evidence type="ECO:0000259" key="1">
    <source>
        <dbReference type="Pfam" id="PF00501"/>
    </source>
</evidence>
<name>A0A076EUM2_RHOOP</name>